<accession>A0AA97PM65</accession>
<organism evidence="1">
    <name type="scientific">Pyricularia oryzae (strain Y34)</name>
    <name type="common">Rice blast fungus</name>
    <name type="synonym">Magnaporthe oryzae</name>
    <dbReference type="NCBI Taxonomy" id="1143189"/>
    <lineage>
        <taxon>Eukaryota</taxon>
        <taxon>Fungi</taxon>
        <taxon>Dikarya</taxon>
        <taxon>Ascomycota</taxon>
        <taxon>Pezizomycotina</taxon>
        <taxon>Sordariomycetes</taxon>
        <taxon>Sordariomycetidae</taxon>
        <taxon>Magnaporthales</taxon>
        <taxon>Pyriculariaceae</taxon>
        <taxon>Pyricularia</taxon>
    </lineage>
</organism>
<protein>
    <submittedName>
        <fullName evidence="1">Uncharacterized protein</fullName>
    </submittedName>
</protein>
<dbReference type="EMBL" id="JH793787">
    <property type="protein sequence ID" value="ELQ39841.1"/>
    <property type="molecule type" value="Genomic_DNA"/>
</dbReference>
<proteinExistence type="predicted"/>
<dbReference type="Proteomes" id="UP000011086">
    <property type="component" value="Unassembled WGS sequence"/>
</dbReference>
<gene>
    <name evidence="1" type="ORF">OOU_Y34scaffold00476g1</name>
</gene>
<evidence type="ECO:0000313" key="1">
    <source>
        <dbReference type="EMBL" id="ELQ39841.1"/>
    </source>
</evidence>
<reference evidence="1" key="1">
    <citation type="journal article" date="2012" name="PLoS Genet.">
        <title>Comparative analysis of the genomes of two field isolates of the rice blast fungus Magnaporthe oryzae.</title>
        <authorList>
            <person name="Xue M."/>
            <person name="Yang J."/>
            <person name="Li Z."/>
            <person name="Hu S."/>
            <person name="Yao N."/>
            <person name="Dean R.A."/>
            <person name="Zhao W."/>
            <person name="Shen M."/>
            <person name="Zhang H."/>
            <person name="Li C."/>
            <person name="Liu L."/>
            <person name="Cao L."/>
            <person name="Xu X."/>
            <person name="Xing Y."/>
            <person name="Hsiang T."/>
            <person name="Zhang Z."/>
            <person name="Xu J.R."/>
            <person name="Peng Y.L."/>
        </authorList>
    </citation>
    <scope>NUCLEOTIDE SEQUENCE</scope>
    <source>
        <strain evidence="1">Y34</strain>
    </source>
</reference>
<sequence>MVVVLIQARYLDEQPLTNFLTAVFETQYTMIYTRGFFQCVLPRSLNKVQIFRDFRQPFDRDIERHVLSGFVVFPKMSFALQLTCSLNDQRERRILRETVQFEGYQEL</sequence>
<name>A0AA97PM65_PYRO3</name>
<dbReference type="AlphaFoldDB" id="A0AA97PM65"/>